<dbReference type="SUPFAM" id="SSF53623">
    <property type="entry name" value="MurD-like peptide ligases, catalytic domain"/>
    <property type="match status" value="1"/>
</dbReference>
<dbReference type="Pfam" id="PF02875">
    <property type="entry name" value="Mur_ligase_C"/>
    <property type="match status" value="1"/>
</dbReference>
<evidence type="ECO:0000259" key="5">
    <source>
        <dbReference type="Pfam" id="PF02875"/>
    </source>
</evidence>
<dbReference type="CDD" id="cd01983">
    <property type="entry name" value="SIMIBI"/>
    <property type="match status" value="1"/>
</dbReference>
<dbReference type="RefSeq" id="WP_040105076.1">
    <property type="nucleotide sequence ID" value="NZ_JABEVU030000001.1"/>
</dbReference>
<keyword evidence="10" id="KW-1185">Reference proteome</keyword>
<reference evidence="7 9" key="1">
    <citation type="submission" date="2015-01" db="EMBL/GenBank/DDBJ databases">
        <title>Genome sequences of high lactate-tolerant strain Salinicoccus roseus W12 with industrial interest.</title>
        <authorList>
            <person name="Wang H."/>
            <person name="Yu B."/>
        </authorList>
    </citation>
    <scope>NUCLEOTIDE SEQUENCE [LARGE SCALE GENOMIC DNA]</scope>
    <source>
        <strain evidence="7 9">W12</strain>
    </source>
</reference>
<dbReference type="InterPro" id="IPR004101">
    <property type="entry name" value="Mur_ligase_C"/>
</dbReference>
<dbReference type="Pfam" id="PF08245">
    <property type="entry name" value="Mur_ligase_M"/>
    <property type="match status" value="1"/>
</dbReference>
<proteinExistence type="predicted"/>
<dbReference type="STRING" id="45670.SN16_02785"/>
<dbReference type="Gene3D" id="3.40.1190.10">
    <property type="entry name" value="Mur-like, catalytic domain"/>
    <property type="match status" value="1"/>
</dbReference>
<dbReference type="AlphaFoldDB" id="A0A0C2HIU0"/>
<dbReference type="SUPFAM" id="SSF53244">
    <property type="entry name" value="MurD-like peptide ligases, peptide-binding domain"/>
    <property type="match status" value="1"/>
</dbReference>
<evidence type="ECO:0000256" key="1">
    <source>
        <dbReference type="ARBA" id="ARBA00004752"/>
    </source>
</evidence>
<gene>
    <name evidence="8" type="ORF">F7P68_0004100</name>
    <name evidence="7" type="ORF">SN16_02785</name>
</gene>
<evidence type="ECO:0000313" key="8">
    <source>
        <dbReference type="EMBL" id="MDB0579704.1"/>
    </source>
</evidence>
<dbReference type="GO" id="GO:0004326">
    <property type="term" value="F:tetrahydrofolylpolyglutamate synthase activity"/>
    <property type="evidence" value="ECO:0007669"/>
    <property type="project" value="InterPro"/>
</dbReference>
<keyword evidence="2 8" id="KW-0436">Ligase</keyword>
<dbReference type="EMBL" id="JXII01000002">
    <property type="protein sequence ID" value="KIH71614.1"/>
    <property type="molecule type" value="Genomic_DNA"/>
</dbReference>
<dbReference type="InterPro" id="IPR013221">
    <property type="entry name" value="Mur_ligase_cen"/>
</dbReference>
<dbReference type="PANTHER" id="PTHR23135">
    <property type="entry name" value="MUR LIGASE FAMILY MEMBER"/>
    <property type="match status" value="1"/>
</dbReference>
<dbReference type="Gene3D" id="3.90.190.20">
    <property type="entry name" value="Mur ligase, C-terminal domain"/>
    <property type="match status" value="1"/>
</dbReference>
<dbReference type="Proteomes" id="UP000031546">
    <property type="component" value="Unassembled WGS sequence"/>
</dbReference>
<keyword evidence="3" id="KW-0547">Nucleotide-binding</keyword>
<dbReference type="OrthoDB" id="9800958at2"/>
<dbReference type="GeneID" id="77844465"/>
<feature type="domain" description="Mur ligase C-terminal" evidence="5">
    <location>
        <begin position="330"/>
        <end position="459"/>
    </location>
</feature>
<protein>
    <submittedName>
        <fullName evidence="8">Mur ligase family protein</fullName>
    </submittedName>
</protein>
<name>A0A0C2HIU0_9STAP</name>
<dbReference type="EMBL" id="JABEVU030000001">
    <property type="protein sequence ID" value="MDB0579704.1"/>
    <property type="molecule type" value="Genomic_DNA"/>
</dbReference>
<evidence type="ECO:0000259" key="6">
    <source>
        <dbReference type="Pfam" id="PF08245"/>
    </source>
</evidence>
<keyword evidence="4" id="KW-0067">ATP-binding</keyword>
<dbReference type="InterPro" id="IPR036565">
    <property type="entry name" value="Mur-like_cat_sf"/>
</dbReference>
<dbReference type="InterPro" id="IPR018109">
    <property type="entry name" value="Folylpolyglutamate_synth_CS"/>
</dbReference>
<dbReference type="Proteomes" id="UP000527860">
    <property type="component" value="Unassembled WGS sequence"/>
</dbReference>
<reference evidence="10" key="2">
    <citation type="submission" date="2020-04" db="EMBL/GenBank/DDBJ databases">
        <title>Genome analysis and biological profiling of marine Cellulosimicrobium funkei MOSEL-ME6.</title>
        <authorList>
            <person name="Tanveer F."/>
            <person name="Xie Y."/>
            <person name="Shinwari Z.K."/>
        </authorList>
    </citation>
    <scope>NUCLEOTIDE SEQUENCE [LARGE SCALE GENOMIC DNA]</scope>
    <source>
        <strain evidence="10">MOSEL-ME25</strain>
    </source>
</reference>
<evidence type="ECO:0000313" key="10">
    <source>
        <dbReference type="Proteomes" id="UP000527860"/>
    </source>
</evidence>
<evidence type="ECO:0000313" key="7">
    <source>
        <dbReference type="EMBL" id="KIH71614.1"/>
    </source>
</evidence>
<feature type="domain" description="Mur ligase central" evidence="6">
    <location>
        <begin position="116"/>
        <end position="306"/>
    </location>
</feature>
<organism evidence="7 9">
    <name type="scientific">Salinicoccus roseus</name>
    <dbReference type="NCBI Taxonomy" id="45670"/>
    <lineage>
        <taxon>Bacteria</taxon>
        <taxon>Bacillati</taxon>
        <taxon>Bacillota</taxon>
        <taxon>Bacilli</taxon>
        <taxon>Bacillales</taxon>
        <taxon>Staphylococcaceae</taxon>
        <taxon>Salinicoccus</taxon>
    </lineage>
</organism>
<reference evidence="8" key="3">
    <citation type="submission" date="2020-04" db="EMBL/GenBank/DDBJ databases">
        <authorList>
            <person name="Tanveer F."/>
            <person name="Xie Y."/>
            <person name="Shinwari Z.K."/>
        </authorList>
    </citation>
    <scope>NUCLEOTIDE SEQUENCE</scope>
    <source>
        <strain evidence="8">MOSEL-ME25</strain>
    </source>
</reference>
<dbReference type="PROSITE" id="PS01011">
    <property type="entry name" value="FOLYLPOLYGLU_SYNT_1"/>
    <property type="match status" value="1"/>
</dbReference>
<evidence type="ECO:0000256" key="4">
    <source>
        <dbReference type="ARBA" id="ARBA00022840"/>
    </source>
</evidence>
<evidence type="ECO:0000313" key="9">
    <source>
        <dbReference type="Proteomes" id="UP000031546"/>
    </source>
</evidence>
<dbReference type="GO" id="GO:0005524">
    <property type="term" value="F:ATP binding"/>
    <property type="evidence" value="ECO:0007669"/>
    <property type="project" value="UniProtKB-KW"/>
</dbReference>
<comment type="caution">
    <text evidence="7">The sequence shown here is derived from an EMBL/GenBank/DDBJ whole genome shotgun (WGS) entry which is preliminary data.</text>
</comment>
<sequence length="489" mass="55544">MNAATVFETIRENIIGYNGNEEMHSGEEVQGITSMYQNLGKNNIFMLKASKNSAKYLQEAILRKPVLIITDFEKDAFIDFHDEVAICYVDDFARVSIQLVELFYSEHISRMKYIAVTGTNGKTTTSHFIGRLLSELGYKVATIGTLGVFDGAYEKVDFAHTTPTTPMHFEFAEIIKYFSIRDYDYIVYEATSIALDQGRTGFIRNDLAVFINFSPEHLDYHRTMKRYLESKLSLADLSDETLVNMDASEYRVLAKDRHHFSEHEDTYYRYRTDIDHIDLHVGGVHYEVRPRFLGEHNYINLATGIFALLKLGHDVDAVIGAAAKVTPPVHRFELFSEGQHQFILDFAHTPVAIKESIINAMKYAEKMEKKLIVMVTGIGLRGYGKIRMTMELVPEGLHHLVLAAEQVGYEDEEKIVGMMQKHLPASYDDSNTTTALSRQEGIIRAIGNAGADTIILLTGINEPQHYRGDVIAHDDRQFILQYLSESRKA</sequence>
<evidence type="ECO:0000256" key="3">
    <source>
        <dbReference type="ARBA" id="ARBA00022741"/>
    </source>
</evidence>
<evidence type="ECO:0000256" key="2">
    <source>
        <dbReference type="ARBA" id="ARBA00022598"/>
    </source>
</evidence>
<dbReference type="PANTHER" id="PTHR23135:SF4">
    <property type="entry name" value="UDP-N-ACETYLMURAMOYL-L-ALANYL-D-GLUTAMATE--2,6-DIAMINOPIMELATE LIGASE MURE HOMOLOG, CHLOROPLASTIC"/>
    <property type="match status" value="1"/>
</dbReference>
<accession>A0A0C2HIU0</accession>
<comment type="pathway">
    <text evidence="1">Cell wall biogenesis; peptidoglycan biosynthesis.</text>
</comment>
<dbReference type="InterPro" id="IPR036615">
    <property type="entry name" value="Mur_ligase_C_dom_sf"/>
</dbReference>
<reference evidence="8 10" key="4">
    <citation type="submission" date="2022-12" db="EMBL/GenBank/DDBJ databases">
        <title>Genome analysis and biological profiling of marine Salinicoccus roseus MOSEL-ME25.</title>
        <authorList>
            <person name="Mirza F.T."/>
            <person name="Xie Y."/>
            <person name="Shinwari Z.K."/>
        </authorList>
    </citation>
    <scope>NUCLEOTIDE SEQUENCE [LARGE SCALE GENOMIC DNA]</scope>
    <source>
        <strain evidence="8 10">MOSEL-ME25</strain>
    </source>
</reference>